<dbReference type="SUPFAM" id="SSF50475">
    <property type="entry name" value="FMN-binding split barrel"/>
    <property type="match status" value="1"/>
</dbReference>
<dbReference type="PANTHER" id="PTHR35176">
    <property type="entry name" value="HEME OXYGENASE HI_0854-RELATED"/>
    <property type="match status" value="1"/>
</dbReference>
<dbReference type="InterPro" id="IPR052019">
    <property type="entry name" value="F420H2_bilvrd_red/Heme_oxyg"/>
</dbReference>
<evidence type="ECO:0000313" key="3">
    <source>
        <dbReference type="EMBL" id="GGJ34076.1"/>
    </source>
</evidence>
<dbReference type="InterPro" id="IPR011576">
    <property type="entry name" value="Pyridox_Oxase_N"/>
</dbReference>
<dbReference type="EMBL" id="BMQA01000018">
    <property type="protein sequence ID" value="GGJ34076.1"/>
    <property type="molecule type" value="Genomic_DNA"/>
</dbReference>
<dbReference type="GO" id="GO:0016627">
    <property type="term" value="F:oxidoreductase activity, acting on the CH-CH group of donors"/>
    <property type="evidence" value="ECO:0007669"/>
    <property type="project" value="TreeGrafter"/>
</dbReference>
<evidence type="ECO:0000313" key="4">
    <source>
        <dbReference type="Proteomes" id="UP000657574"/>
    </source>
</evidence>
<dbReference type="RefSeq" id="WP_189313631.1">
    <property type="nucleotide sequence ID" value="NZ_BMQA01000018.1"/>
</dbReference>
<reference evidence="3" key="2">
    <citation type="submission" date="2020-09" db="EMBL/GenBank/DDBJ databases">
        <authorList>
            <person name="Sun Q."/>
            <person name="Ohkuma M."/>
        </authorList>
    </citation>
    <scope>NUCLEOTIDE SEQUENCE</scope>
    <source>
        <strain evidence="3">JCM 3086</strain>
    </source>
</reference>
<dbReference type="AlphaFoldDB" id="A0A917KX34"/>
<gene>
    <name evidence="3" type="ORF">GCM10010121_051590</name>
</gene>
<sequence length="150" mass="16361">MPELSEREARLRFMAARVARLATVDPAGRPHLVPVVFAGQGADGLVMAVDGKPKTTTRLKRLRNIAAHPSVCLLTDAYDEDWDRLWWVRADGDARVIEAGSPDAADAAAYESALANLRAKYPQYEAASPTGPVVTVTVLRWKGWSASDEM</sequence>
<keyword evidence="4" id="KW-1185">Reference proteome</keyword>
<evidence type="ECO:0000259" key="2">
    <source>
        <dbReference type="Pfam" id="PF01243"/>
    </source>
</evidence>
<evidence type="ECO:0000256" key="1">
    <source>
        <dbReference type="ARBA" id="ARBA00023002"/>
    </source>
</evidence>
<comment type="caution">
    <text evidence="3">The sequence shown here is derived from an EMBL/GenBank/DDBJ whole genome shotgun (WGS) entry which is preliminary data.</text>
</comment>
<feature type="domain" description="Pyridoxamine 5'-phosphate oxidase N-terminal" evidence="2">
    <location>
        <begin position="11"/>
        <end position="144"/>
    </location>
</feature>
<dbReference type="Pfam" id="PF01243">
    <property type="entry name" value="PNPOx_N"/>
    <property type="match status" value="1"/>
</dbReference>
<accession>A0A917KX34</accession>
<dbReference type="InterPro" id="IPR019967">
    <property type="entry name" value="F420-dep_enz_PPOX_Rv0121"/>
</dbReference>
<dbReference type="GO" id="GO:0005829">
    <property type="term" value="C:cytosol"/>
    <property type="evidence" value="ECO:0007669"/>
    <property type="project" value="TreeGrafter"/>
</dbReference>
<keyword evidence="1" id="KW-0560">Oxidoreductase</keyword>
<organism evidence="3 4">
    <name type="scientific">Streptomyces brasiliensis</name>
    <dbReference type="NCBI Taxonomy" id="1954"/>
    <lineage>
        <taxon>Bacteria</taxon>
        <taxon>Bacillati</taxon>
        <taxon>Actinomycetota</taxon>
        <taxon>Actinomycetes</taxon>
        <taxon>Kitasatosporales</taxon>
        <taxon>Streptomycetaceae</taxon>
        <taxon>Streptomyces</taxon>
    </lineage>
</organism>
<name>A0A917KX34_9ACTN</name>
<dbReference type="Gene3D" id="2.30.110.10">
    <property type="entry name" value="Electron Transport, Fmn-binding Protein, Chain A"/>
    <property type="match status" value="1"/>
</dbReference>
<dbReference type="NCBIfam" id="TIGR03668">
    <property type="entry name" value="Rv0121_F420"/>
    <property type="match status" value="1"/>
</dbReference>
<dbReference type="GO" id="GO:0070967">
    <property type="term" value="F:coenzyme F420 binding"/>
    <property type="evidence" value="ECO:0007669"/>
    <property type="project" value="TreeGrafter"/>
</dbReference>
<protein>
    <submittedName>
        <fullName evidence="3">PPOX class F420-dependent oxidoreductase</fullName>
    </submittedName>
</protein>
<dbReference type="InterPro" id="IPR012349">
    <property type="entry name" value="Split_barrel_FMN-bd"/>
</dbReference>
<dbReference type="PANTHER" id="PTHR35176:SF2">
    <property type="entry name" value="F420H(2)-DEPENDENT REDUCTASE RV1155"/>
    <property type="match status" value="1"/>
</dbReference>
<proteinExistence type="predicted"/>
<dbReference type="Proteomes" id="UP000657574">
    <property type="component" value="Unassembled WGS sequence"/>
</dbReference>
<reference evidence="3" key="1">
    <citation type="journal article" date="2014" name="Int. J. Syst. Evol. Microbiol.">
        <title>Complete genome sequence of Corynebacterium casei LMG S-19264T (=DSM 44701T), isolated from a smear-ripened cheese.</title>
        <authorList>
            <consortium name="US DOE Joint Genome Institute (JGI-PGF)"/>
            <person name="Walter F."/>
            <person name="Albersmeier A."/>
            <person name="Kalinowski J."/>
            <person name="Ruckert C."/>
        </authorList>
    </citation>
    <scope>NUCLEOTIDE SEQUENCE</scope>
    <source>
        <strain evidence="3">JCM 3086</strain>
    </source>
</reference>